<dbReference type="GO" id="GO:0047700">
    <property type="term" value="F:beta-glucoside kinase activity"/>
    <property type="evidence" value="ECO:0007669"/>
    <property type="project" value="UniProtKB-EC"/>
</dbReference>
<comment type="similarity">
    <text evidence="1">Belongs to the ROK (NagC/XylR) family.</text>
</comment>
<evidence type="ECO:0000256" key="1">
    <source>
        <dbReference type="ARBA" id="ARBA00006479"/>
    </source>
</evidence>
<dbReference type="CDD" id="cd24152">
    <property type="entry name" value="ASKHA_NBD_ROK-like"/>
    <property type="match status" value="1"/>
</dbReference>
<dbReference type="AlphaFoldDB" id="A0A377KJT8"/>
<dbReference type="PANTHER" id="PTHR18964:SF170">
    <property type="entry name" value="SUGAR KINASE"/>
    <property type="match status" value="1"/>
</dbReference>
<dbReference type="EC" id="2.7.1.85" evidence="2"/>
<evidence type="ECO:0000313" key="2">
    <source>
        <dbReference type="EMBL" id="STP29467.1"/>
    </source>
</evidence>
<dbReference type="EMBL" id="UGIF01000002">
    <property type="protein sequence ID" value="STP29467.1"/>
    <property type="molecule type" value="Genomic_DNA"/>
</dbReference>
<dbReference type="Pfam" id="PF00480">
    <property type="entry name" value="ROK"/>
    <property type="match status" value="1"/>
</dbReference>
<dbReference type="InterPro" id="IPR000600">
    <property type="entry name" value="ROK"/>
</dbReference>
<reference evidence="2 3" key="1">
    <citation type="submission" date="2018-06" db="EMBL/GenBank/DDBJ databases">
        <authorList>
            <consortium name="Pathogen Informatics"/>
            <person name="Doyle S."/>
        </authorList>
    </citation>
    <scope>NUCLEOTIDE SEQUENCE [LARGE SCALE GENOMIC DNA]</scope>
    <source>
        <strain evidence="2 3">NCTC8129</strain>
    </source>
</reference>
<evidence type="ECO:0000313" key="3">
    <source>
        <dbReference type="Proteomes" id="UP000254070"/>
    </source>
</evidence>
<dbReference type="InterPro" id="IPR043129">
    <property type="entry name" value="ATPase_NBD"/>
</dbReference>
<dbReference type="Gene3D" id="3.30.420.40">
    <property type="match status" value="2"/>
</dbReference>
<organism evidence="2 3">
    <name type="scientific">Enterococcus durans</name>
    <dbReference type="NCBI Taxonomy" id="53345"/>
    <lineage>
        <taxon>Bacteria</taxon>
        <taxon>Bacillati</taxon>
        <taxon>Bacillota</taxon>
        <taxon>Bacilli</taxon>
        <taxon>Lactobacillales</taxon>
        <taxon>Enterococcaceae</taxon>
        <taxon>Enterococcus</taxon>
    </lineage>
</organism>
<dbReference type="PANTHER" id="PTHR18964">
    <property type="entry name" value="ROK (REPRESSOR, ORF, KINASE) FAMILY"/>
    <property type="match status" value="1"/>
</dbReference>
<keyword evidence="2" id="KW-0808">Transferase</keyword>
<protein>
    <submittedName>
        <fullName evidence="2">Rok family protein</fullName>
        <ecNumber evidence="2">2.7.1.85</ecNumber>
    </submittedName>
</protein>
<sequence>MKTLSIDIGGTFIKTAVVFDGQLMNKKSVATPKNLPDLTQLFQEIFQSYHQETAYERVAVAVPGAVSETGKVAFGGAIAYLDQVNLIQLIQPFFSGEIVIENDAKAAVLGEWKKGNLRKTKNAAAVALGTGVGLGIILNGEVYQGTHRQAGEVSFFIRDREIAGTDSFAGMGLSAVVLIHRLAKLSDVPADGKEVFRQLKKTEHTEAQELFNSYCHGVAVLCFNLQTILDLEKIVIGGGISQQEIVITTIRLYYEKLFRTAPVIEQTLRKIPIECTAFKSAANLIGVAEVSR</sequence>
<dbReference type="RefSeq" id="WP_115235241.1">
    <property type="nucleotide sequence ID" value="NZ_UGIF01000002.1"/>
</dbReference>
<name>A0A377KJT8_9ENTE</name>
<dbReference type="SUPFAM" id="SSF53067">
    <property type="entry name" value="Actin-like ATPase domain"/>
    <property type="match status" value="1"/>
</dbReference>
<accession>A0A377KJT8</accession>
<dbReference type="Proteomes" id="UP000254070">
    <property type="component" value="Unassembled WGS sequence"/>
</dbReference>
<proteinExistence type="inferred from homology"/>
<gene>
    <name evidence="2" type="primary">bglK_2</name>
    <name evidence="2" type="ORF">NCTC8129_01665</name>
</gene>